<keyword evidence="3" id="KW-1185">Reference proteome</keyword>
<dbReference type="Proteomes" id="UP000041254">
    <property type="component" value="Unassembled WGS sequence"/>
</dbReference>
<reference evidence="2 3" key="1">
    <citation type="submission" date="2014-11" db="EMBL/GenBank/DDBJ databases">
        <authorList>
            <person name="Zhu J."/>
            <person name="Qi W."/>
            <person name="Song R."/>
        </authorList>
    </citation>
    <scope>NUCLEOTIDE SEQUENCE [LARGE SCALE GENOMIC DNA]</scope>
</reference>
<evidence type="ECO:0000256" key="1">
    <source>
        <dbReference type="SAM" id="MobiDB-lite"/>
    </source>
</evidence>
<sequence>MLAASCAIPTPALMVIPSCRYKPGTRVLQASAAPRRGWVAAEVYATTSTPGGTRVSMKEAGGRELFEAVVPNSIARFRELEPHAVRGGFRYFATGSRLRPDMGDTQTVRHSFASLPFSLHPLLADLLDIDDALTLRLVKTDFIVATEHPIDGAYFTSRLSKAIDSHMSLGAELLRVAAIEGPRHRRIRSDGTTWLSVSDELPRVLRRLFVLEHGGEWVRWRPHLVIFRLICDEPLVLGEATFEHVSTRAGRQAFLAAPEAMRQLSVIGKELVVEGRQLMEGDDRLRDFGEDRFDHFTVLPNPSPLFPPDAFDRNNPPARYTGHDEVYRSLTCLVGVRLLAACEEIRNDSIRQWTSAQRDSACFRRCQQLLTAPFSGPVEGCPVFDCATGGLPDNPGHFRSLLLTNEVVDKEIVAELMVADGSSEGRDVMAVLVFTTELRPYTETRAAVMRVCGAELGHKVWEEEEEPPSNDEESDSDGDDGGAVEGEGLE</sequence>
<proteinExistence type="predicted"/>
<dbReference type="PhylomeDB" id="A0A0G4ENK1"/>
<dbReference type="InParanoid" id="A0A0G4ENK1"/>
<evidence type="ECO:0000313" key="3">
    <source>
        <dbReference type="Proteomes" id="UP000041254"/>
    </source>
</evidence>
<feature type="region of interest" description="Disordered" evidence="1">
    <location>
        <begin position="460"/>
        <end position="490"/>
    </location>
</feature>
<feature type="compositionally biased region" description="Acidic residues" evidence="1">
    <location>
        <begin position="462"/>
        <end position="490"/>
    </location>
</feature>
<accession>A0A0G4ENK1</accession>
<protein>
    <submittedName>
        <fullName evidence="2">Uncharacterized protein</fullName>
    </submittedName>
</protein>
<dbReference type="AlphaFoldDB" id="A0A0G4ENK1"/>
<organism evidence="2 3">
    <name type="scientific">Vitrella brassicaformis (strain CCMP3155)</name>
    <dbReference type="NCBI Taxonomy" id="1169540"/>
    <lineage>
        <taxon>Eukaryota</taxon>
        <taxon>Sar</taxon>
        <taxon>Alveolata</taxon>
        <taxon>Colpodellida</taxon>
        <taxon>Vitrellaceae</taxon>
        <taxon>Vitrella</taxon>
    </lineage>
</organism>
<evidence type="ECO:0000313" key="2">
    <source>
        <dbReference type="EMBL" id="CEL99439.1"/>
    </source>
</evidence>
<dbReference type="EMBL" id="CDMY01000280">
    <property type="protein sequence ID" value="CEL99439.1"/>
    <property type="molecule type" value="Genomic_DNA"/>
</dbReference>
<gene>
    <name evidence="2" type="ORF">Vbra_8003</name>
</gene>
<name>A0A0G4ENK1_VITBC</name>
<dbReference type="VEuPathDB" id="CryptoDB:Vbra_8003"/>